<dbReference type="AlphaFoldDB" id="A0A371AQD5"/>
<dbReference type="EMBL" id="QRCT01000051">
    <property type="protein sequence ID" value="RDU21754.1"/>
    <property type="molecule type" value="Genomic_DNA"/>
</dbReference>
<comment type="caution">
    <text evidence="1">The sequence shown here is derived from an EMBL/GenBank/DDBJ whole genome shotgun (WGS) entry which is preliminary data.</text>
</comment>
<sequence>MNSRTFTYLYDANNISDSLYSARAGRINYNYIYNKFVDVFVNQDEFYSSKFNSNEVAIDYNIALVSPNLLLNTKSIFAKKMKIANDVYMATQISDNSILVQVDDDVEGKQFFCLIDLVNKSIKEIDCPFKNVTYITDCVTLDQGKTYFVLGGFKNSNEVQKNGLFYYDTNTEQAEPILTNNDSNQGHVINFTVVGSRQ</sequence>
<evidence type="ECO:0000313" key="2">
    <source>
        <dbReference type="Proteomes" id="UP000255036"/>
    </source>
</evidence>
<proteinExistence type="predicted"/>
<organism evidence="1 2">
    <name type="scientific">Anaerosacchariphilus polymeriproducens</name>
    <dbReference type="NCBI Taxonomy" id="1812858"/>
    <lineage>
        <taxon>Bacteria</taxon>
        <taxon>Bacillati</taxon>
        <taxon>Bacillota</taxon>
        <taxon>Clostridia</taxon>
        <taxon>Lachnospirales</taxon>
        <taxon>Lachnospiraceae</taxon>
        <taxon>Anaerosacchariphilus</taxon>
    </lineage>
</organism>
<keyword evidence="2" id="KW-1185">Reference proteome</keyword>
<reference evidence="1 2" key="1">
    <citation type="submission" date="2018-07" db="EMBL/GenBank/DDBJ databases">
        <title>Anaerosacharophilus polymeroproducens gen. nov. sp. nov., an anaerobic bacterium isolated from salt field.</title>
        <authorList>
            <person name="Kim W."/>
            <person name="Yang S.-H."/>
            <person name="Oh J."/>
            <person name="Lee J.-H."/>
            <person name="Kwon K.K."/>
        </authorList>
    </citation>
    <scope>NUCLEOTIDE SEQUENCE [LARGE SCALE GENOMIC DNA]</scope>
    <source>
        <strain evidence="1 2">MCWD5</strain>
    </source>
</reference>
<evidence type="ECO:0000313" key="1">
    <source>
        <dbReference type="EMBL" id="RDU21754.1"/>
    </source>
</evidence>
<dbReference type="RefSeq" id="WP_115483488.1">
    <property type="nucleotide sequence ID" value="NZ_QRCT01000051.1"/>
</dbReference>
<protein>
    <submittedName>
        <fullName evidence="1">Uncharacterized protein</fullName>
    </submittedName>
</protein>
<dbReference type="OrthoDB" id="2471769at2"/>
<accession>A0A371AQD5</accession>
<name>A0A371AQD5_9FIRM</name>
<gene>
    <name evidence="1" type="ORF">DWV06_17365</name>
</gene>
<dbReference type="Proteomes" id="UP000255036">
    <property type="component" value="Unassembled WGS sequence"/>
</dbReference>